<dbReference type="GO" id="GO:0004373">
    <property type="term" value="F:alpha-1,4-glucan glucosyltransferase (UDP-glucose donor) activity"/>
    <property type="evidence" value="ECO:0007669"/>
    <property type="project" value="InterPro"/>
</dbReference>
<dbReference type="UniPathway" id="UPA00164"/>
<dbReference type="GO" id="GO:0005978">
    <property type="term" value="P:glycogen biosynthetic process"/>
    <property type="evidence" value="ECO:0007669"/>
    <property type="project" value="UniProtKB-UniRule"/>
</dbReference>
<name>A0A4V5PS50_9BACT</name>
<keyword evidence="6 8" id="KW-0808">Transferase</keyword>
<comment type="similarity">
    <text evidence="4 8">Belongs to the glycosyltransferase 1 family. Bacterial/plant glycogen synthase subfamily.</text>
</comment>
<reference evidence="11 12" key="1">
    <citation type="submission" date="2019-04" db="EMBL/GenBank/DDBJ databases">
        <authorList>
            <person name="Li Y."/>
            <person name="Wang J."/>
        </authorList>
    </citation>
    <scope>NUCLEOTIDE SEQUENCE [LARGE SCALE GENOMIC DNA]</scope>
    <source>
        <strain evidence="11 12">DSM 14668</strain>
    </source>
</reference>
<dbReference type="Gene3D" id="3.40.50.2000">
    <property type="entry name" value="Glycogen Phosphorylase B"/>
    <property type="match status" value="2"/>
</dbReference>
<dbReference type="Proteomes" id="UP000309215">
    <property type="component" value="Unassembled WGS sequence"/>
</dbReference>
<evidence type="ECO:0000256" key="8">
    <source>
        <dbReference type="HAMAP-Rule" id="MF_00484"/>
    </source>
</evidence>
<sequence>MKLLHVAAELSPLVRVGGIADGVAGLARALARLGHDVTVVLPAPPGVRLEPEIPIAPGVRARVVVLPDVPAHLGTYGREGDGEHATARRFAHFARAAAAMASGFDVVHVHDWPGAAVPYLLREAGGPRPRTVLTIHNLAFQGVFPPETLTFLGLGPSHFHPDALEFHGRVNLLKAGLLAADAVTTVSPTYAREILDPAHGELLDGVLRARASRDGRGLLGITNGIDLDAWDPARDPALAAPFGPDDLAGKALCKRAFLAETGLDTDPARPLIASLGRVVPQKGADLVAAAIPDLCRAGATIVVAGAGDAPLERSLAAAAAAHPAHARFLGAVPDLIARRLLAAADLLIMPSRFEPCGVVQFEAQRYGVVPLARRTGGLADTILDEDAHPGRGTGFLFDALSADALVLVVRRALAHLGGPGAMSLRRRVLRAAPGWDRPASLYAHLYGRLSASGTAPCTA</sequence>
<comment type="pathway">
    <text evidence="3 8">Glycan biosynthesis; glycogen biosynthesis.</text>
</comment>
<evidence type="ECO:0000313" key="11">
    <source>
        <dbReference type="EMBL" id="TKD06328.1"/>
    </source>
</evidence>
<evidence type="ECO:0000259" key="10">
    <source>
        <dbReference type="Pfam" id="PF08323"/>
    </source>
</evidence>
<dbReference type="AlphaFoldDB" id="A0A4V5PS50"/>
<accession>A0A4V5PS50</accession>
<dbReference type="InterPro" id="IPR001296">
    <property type="entry name" value="Glyco_trans_1"/>
</dbReference>
<dbReference type="SUPFAM" id="SSF53756">
    <property type="entry name" value="UDP-Glycosyltransferase/glycogen phosphorylase"/>
    <property type="match status" value="1"/>
</dbReference>
<dbReference type="InterPro" id="IPR011835">
    <property type="entry name" value="GS/SS"/>
</dbReference>
<dbReference type="EC" id="2.4.1.21" evidence="8"/>
<dbReference type="OrthoDB" id="9808590at2"/>
<evidence type="ECO:0000256" key="5">
    <source>
        <dbReference type="ARBA" id="ARBA00022676"/>
    </source>
</evidence>
<protein>
    <recommendedName>
        <fullName evidence="8">Glycogen synthase</fullName>
        <ecNumber evidence="8">2.4.1.21</ecNumber>
    </recommendedName>
    <alternativeName>
        <fullName evidence="8">Starch [bacterial glycogen] synthase</fullName>
    </alternativeName>
</protein>
<evidence type="ECO:0000256" key="2">
    <source>
        <dbReference type="ARBA" id="ARBA00002764"/>
    </source>
</evidence>
<comment type="function">
    <text evidence="2 8">Synthesizes alpha-1,4-glucan chains using ADP-glucose.</text>
</comment>
<evidence type="ECO:0000256" key="1">
    <source>
        <dbReference type="ARBA" id="ARBA00001478"/>
    </source>
</evidence>
<dbReference type="RefSeq" id="WP_136930756.1">
    <property type="nucleotide sequence ID" value="NZ_SSMQ01000020.1"/>
</dbReference>
<comment type="caution">
    <text evidence="11">The sequence shown here is derived from an EMBL/GenBank/DDBJ whole genome shotgun (WGS) entry which is preliminary data.</text>
</comment>
<evidence type="ECO:0000256" key="6">
    <source>
        <dbReference type="ARBA" id="ARBA00022679"/>
    </source>
</evidence>
<dbReference type="Pfam" id="PF08323">
    <property type="entry name" value="Glyco_transf_5"/>
    <property type="match status" value="1"/>
</dbReference>
<dbReference type="NCBIfam" id="TIGR02095">
    <property type="entry name" value="glgA"/>
    <property type="match status" value="1"/>
</dbReference>
<proteinExistence type="inferred from homology"/>
<dbReference type="Pfam" id="PF00534">
    <property type="entry name" value="Glycos_transf_1"/>
    <property type="match status" value="1"/>
</dbReference>
<dbReference type="PANTHER" id="PTHR45825">
    <property type="entry name" value="GRANULE-BOUND STARCH SYNTHASE 1, CHLOROPLASTIC/AMYLOPLASTIC"/>
    <property type="match status" value="1"/>
</dbReference>
<evidence type="ECO:0000256" key="4">
    <source>
        <dbReference type="ARBA" id="ARBA00010281"/>
    </source>
</evidence>
<gene>
    <name evidence="8" type="primary">glgA</name>
    <name evidence="11" type="ORF">E8A74_20650</name>
</gene>
<dbReference type="EMBL" id="SSMQ01000020">
    <property type="protein sequence ID" value="TKD06328.1"/>
    <property type="molecule type" value="Genomic_DNA"/>
</dbReference>
<evidence type="ECO:0000256" key="3">
    <source>
        <dbReference type="ARBA" id="ARBA00004964"/>
    </source>
</evidence>
<evidence type="ECO:0000313" key="12">
    <source>
        <dbReference type="Proteomes" id="UP000309215"/>
    </source>
</evidence>
<dbReference type="PANTHER" id="PTHR45825:SF11">
    <property type="entry name" value="ALPHA AMYLASE DOMAIN-CONTAINING PROTEIN"/>
    <property type="match status" value="1"/>
</dbReference>
<comment type="catalytic activity">
    <reaction evidence="1 8">
        <text>[(1-&gt;4)-alpha-D-glucosyl](n) + ADP-alpha-D-glucose = [(1-&gt;4)-alpha-D-glucosyl](n+1) + ADP + H(+)</text>
        <dbReference type="Rhea" id="RHEA:18189"/>
        <dbReference type="Rhea" id="RHEA-COMP:9584"/>
        <dbReference type="Rhea" id="RHEA-COMP:9587"/>
        <dbReference type="ChEBI" id="CHEBI:15378"/>
        <dbReference type="ChEBI" id="CHEBI:15444"/>
        <dbReference type="ChEBI" id="CHEBI:57498"/>
        <dbReference type="ChEBI" id="CHEBI:456216"/>
        <dbReference type="EC" id="2.4.1.21"/>
    </reaction>
</comment>
<keyword evidence="12" id="KW-1185">Reference proteome</keyword>
<evidence type="ECO:0000259" key="9">
    <source>
        <dbReference type="Pfam" id="PF00534"/>
    </source>
</evidence>
<organism evidence="11 12">
    <name type="scientific">Polyangium fumosum</name>
    <dbReference type="NCBI Taxonomy" id="889272"/>
    <lineage>
        <taxon>Bacteria</taxon>
        <taxon>Pseudomonadati</taxon>
        <taxon>Myxococcota</taxon>
        <taxon>Polyangia</taxon>
        <taxon>Polyangiales</taxon>
        <taxon>Polyangiaceae</taxon>
        <taxon>Polyangium</taxon>
    </lineage>
</organism>
<evidence type="ECO:0000256" key="7">
    <source>
        <dbReference type="ARBA" id="ARBA00023056"/>
    </source>
</evidence>
<dbReference type="CDD" id="cd03791">
    <property type="entry name" value="GT5_Glycogen_synthase_DULL1-like"/>
    <property type="match status" value="1"/>
</dbReference>
<feature type="domain" description="Starch synthase catalytic" evidence="10">
    <location>
        <begin position="2"/>
        <end position="208"/>
    </location>
</feature>
<keyword evidence="7 8" id="KW-0320">Glycogen biosynthesis</keyword>
<dbReference type="HAMAP" id="MF_00484">
    <property type="entry name" value="Glycogen_synth"/>
    <property type="match status" value="1"/>
</dbReference>
<feature type="domain" description="Glycosyl transferase family 1" evidence="9">
    <location>
        <begin position="268"/>
        <end position="413"/>
    </location>
</feature>
<dbReference type="GO" id="GO:0009011">
    <property type="term" value="F:alpha-1,4-glucan glucosyltransferase (ADP-glucose donor) activity"/>
    <property type="evidence" value="ECO:0007669"/>
    <property type="project" value="UniProtKB-UniRule"/>
</dbReference>
<dbReference type="InterPro" id="IPR013534">
    <property type="entry name" value="Starch_synth_cat_dom"/>
</dbReference>
<feature type="binding site" evidence="8">
    <location>
        <position position="15"/>
    </location>
    <ligand>
        <name>ADP-alpha-D-glucose</name>
        <dbReference type="ChEBI" id="CHEBI:57498"/>
    </ligand>
</feature>
<keyword evidence="5 8" id="KW-0328">Glycosyltransferase</keyword>